<dbReference type="SUPFAM" id="SSF52540">
    <property type="entry name" value="P-loop containing nucleoside triphosphate hydrolases"/>
    <property type="match status" value="1"/>
</dbReference>
<dbReference type="EMBL" id="CP016808">
    <property type="protein sequence ID" value="ANY67112.1"/>
    <property type="molecule type" value="Genomic_DNA"/>
</dbReference>
<sequence length="767" mass="87488">MHIKYVEIQNFRKLVSCRVEFSEDTTLFVGANNSGKTSAMDALRKFLIRKNKFTANDFTLSHWEKINEIGRMWEEGDDDFELPLSERWSECLPSLDVWLQVNDTEIHHVSHLIPTLDWEGGLLGVRLRLEPGNFEQLYKEYRISRIAAIETIKSANISQINERPLKLWPKDMHDFLSRKLESHFTIQAYILDPSKCIEPTKGIANAQIIPEDRGQIDGDPFKGLILINIINAQRGFTDVDTGKASVESGDFTNTNGNLSSQLRSYYNHHLNPSEYPDSSDIQALQAIENAQYSFDEKLLKGFENAKKELESLGYPGFNDPKITISTKIQPMDGLNHNSAVRFELLGGNAESINIPLSLPEQYNGLGYQNLISMVFKLMSFRDDWMQVGKVGKRKSIDKEDVILPPIHLVLIEEPEAHLHAQVQQVFIRKAYDILNKHENLRNQKLLKTQMVVSTHSSHIAHEMKFSSLRYFRRKPAGSLNEVPTSTVVNLSEVFGPEEETDKFVTRYLKTTHCDLFFADAAILVEGPAERMLVPHFIRRNFKKLNESYVSLLEIGGSHAHRLRPLIEHLGLTSLIITDLDSIKPKGKGTNAIHPRRRQKFRTGNNTLKTWVPEKEEIDLLLDMDDAGKTKYYDDFFSIRVAYQCPVLVELNAICGKEEALSNTFEDAIVFNNISLFKTIEGDGIINSFKNTVNRASTATELGLSIFNLLKSVKKAEFALDLLLLKENDSLNVPTYINEGLVWLQNELQKKHQDFVVQTVEQKNEVLI</sequence>
<dbReference type="InterPro" id="IPR041685">
    <property type="entry name" value="AAA_GajA/Old/RecF-like"/>
</dbReference>
<dbReference type="PANTHER" id="PTHR43581">
    <property type="entry name" value="ATP/GTP PHOSPHATASE"/>
    <property type="match status" value="1"/>
</dbReference>
<accession>A0A1B2DHA6</accession>
<feature type="domain" description="Endonuclease GajA/Old nuclease/RecF-like AAA" evidence="1">
    <location>
        <begin position="1"/>
        <end position="460"/>
    </location>
</feature>
<protein>
    <submittedName>
        <fullName evidence="3">ATP-dependent endonuclease</fullName>
    </submittedName>
</protein>
<dbReference type="GO" id="GO:0004519">
    <property type="term" value="F:endonuclease activity"/>
    <property type="evidence" value="ECO:0007669"/>
    <property type="project" value="UniProtKB-KW"/>
</dbReference>
<dbReference type="RefSeq" id="WP_099518324.1">
    <property type="nucleotide sequence ID" value="NZ_CP016808.1"/>
</dbReference>
<evidence type="ECO:0000313" key="3">
    <source>
        <dbReference type="EMBL" id="ANY67112.1"/>
    </source>
</evidence>
<dbReference type="InterPro" id="IPR027417">
    <property type="entry name" value="P-loop_NTPase"/>
</dbReference>
<keyword evidence="3" id="KW-0378">Hydrolase</keyword>
<dbReference type="InterPro" id="IPR051396">
    <property type="entry name" value="Bact_Antivir_Def_Nuclease"/>
</dbReference>
<organism evidence="3">
    <name type="scientific">Paenibacillus sp. BIHB 4019</name>
    <dbReference type="NCBI Taxonomy" id="1870819"/>
    <lineage>
        <taxon>Bacteria</taxon>
        <taxon>Bacillati</taxon>
        <taxon>Bacillota</taxon>
        <taxon>Bacilli</taxon>
        <taxon>Bacillales</taxon>
        <taxon>Paenibacillaceae</taxon>
        <taxon>Paenibacillus</taxon>
    </lineage>
</organism>
<feature type="domain" description="OLD protein-like TOPRIM" evidence="2">
    <location>
        <begin position="516"/>
        <end position="580"/>
    </location>
</feature>
<keyword evidence="3" id="KW-0540">Nuclease</keyword>
<reference evidence="3" key="1">
    <citation type="submission" date="2016-08" db="EMBL/GenBank/DDBJ databases">
        <title>Complete Genome Seqeunce of Paenibacillus sp. BIHB 4019 from tea rhizoplane.</title>
        <authorList>
            <person name="Thakur R."/>
            <person name="Swarnkar M.K."/>
            <person name="Gulati A."/>
        </authorList>
    </citation>
    <scope>NUCLEOTIDE SEQUENCE [LARGE SCALE GENOMIC DNA]</scope>
    <source>
        <strain evidence="3">BIHB4019</strain>
    </source>
</reference>
<name>A0A1B2DHA6_9BACL</name>
<dbReference type="Pfam" id="PF20469">
    <property type="entry name" value="OLD-like_TOPRIM"/>
    <property type="match status" value="1"/>
</dbReference>
<dbReference type="PANTHER" id="PTHR43581:SF2">
    <property type="entry name" value="EXCINUCLEASE ATPASE SUBUNIT"/>
    <property type="match status" value="1"/>
</dbReference>
<dbReference type="Gene3D" id="3.40.50.300">
    <property type="entry name" value="P-loop containing nucleotide triphosphate hydrolases"/>
    <property type="match status" value="1"/>
</dbReference>
<dbReference type="Pfam" id="PF13175">
    <property type="entry name" value="AAA_15"/>
    <property type="match status" value="1"/>
</dbReference>
<dbReference type="InterPro" id="IPR034139">
    <property type="entry name" value="TOPRIM_OLD"/>
</dbReference>
<evidence type="ECO:0000259" key="1">
    <source>
        <dbReference type="Pfam" id="PF13175"/>
    </source>
</evidence>
<proteinExistence type="predicted"/>
<dbReference type="AlphaFoldDB" id="A0A1B2DHA6"/>
<evidence type="ECO:0000259" key="2">
    <source>
        <dbReference type="Pfam" id="PF20469"/>
    </source>
</evidence>
<keyword evidence="3" id="KW-0255">Endonuclease</keyword>
<gene>
    <name evidence="3" type="ORF">BBD42_12050</name>
</gene>
<dbReference type="CDD" id="cd01026">
    <property type="entry name" value="TOPRIM_OLD"/>
    <property type="match status" value="1"/>
</dbReference>